<dbReference type="SUPFAM" id="SSF57863">
    <property type="entry name" value="ArfGap/RecO-like zinc finger"/>
    <property type="match status" value="1"/>
</dbReference>
<dbReference type="Pfam" id="PF02565">
    <property type="entry name" value="RecO_C"/>
    <property type="match status" value="1"/>
</dbReference>
<gene>
    <name evidence="7" type="primary">recO</name>
    <name evidence="9" type="ORF">AMD02_12610</name>
</gene>
<reference evidence="9" key="1">
    <citation type="submission" date="2015-08" db="EMBL/GenBank/DDBJ databases">
        <title>Complete DNA Sequence of Pseudomonas syringae pv. actinidiae, the Causal Agent of Kiwifruit Canker Disease.</title>
        <authorList>
            <person name="Rikkerink E.H.A."/>
            <person name="Fineran P.C."/>
        </authorList>
    </citation>
    <scope>NUCLEOTIDE SEQUENCE</scope>
    <source>
        <strain evidence="9">DSM 13666</strain>
    </source>
</reference>
<dbReference type="SUPFAM" id="SSF50249">
    <property type="entry name" value="Nucleic acid-binding proteins"/>
    <property type="match status" value="1"/>
</dbReference>
<keyword evidence="5 7" id="KW-0234">DNA repair</keyword>
<dbReference type="InterPro" id="IPR037278">
    <property type="entry name" value="ARFGAP/RecO"/>
</dbReference>
<dbReference type="GO" id="GO:0043590">
    <property type="term" value="C:bacterial nucleoid"/>
    <property type="evidence" value="ECO:0007669"/>
    <property type="project" value="TreeGrafter"/>
</dbReference>
<dbReference type="Gene3D" id="2.40.50.140">
    <property type="entry name" value="Nucleic acid-binding proteins"/>
    <property type="match status" value="1"/>
</dbReference>
<dbReference type="NCBIfam" id="TIGR00613">
    <property type="entry name" value="reco"/>
    <property type="match status" value="1"/>
</dbReference>
<dbReference type="PATRIC" id="fig|136160.3.peg.2946"/>
<keyword evidence="3 7" id="KW-0227">DNA damage</keyword>
<evidence type="ECO:0000256" key="7">
    <source>
        <dbReference type="HAMAP-Rule" id="MF_00201"/>
    </source>
</evidence>
<dbReference type="GO" id="GO:0006310">
    <property type="term" value="P:DNA recombination"/>
    <property type="evidence" value="ECO:0007669"/>
    <property type="project" value="UniProtKB-UniRule"/>
</dbReference>
<evidence type="ECO:0000256" key="1">
    <source>
        <dbReference type="ARBA" id="ARBA00007452"/>
    </source>
</evidence>
<evidence type="ECO:0000256" key="6">
    <source>
        <dbReference type="ARBA" id="ARBA00033409"/>
    </source>
</evidence>
<evidence type="ECO:0000256" key="4">
    <source>
        <dbReference type="ARBA" id="ARBA00023172"/>
    </source>
</evidence>
<keyword evidence="4 7" id="KW-0233">DNA recombination</keyword>
<dbReference type="HAMAP" id="MF_00201">
    <property type="entry name" value="RecO"/>
    <property type="match status" value="1"/>
</dbReference>
<name>A0A0M0KMG7_ALKHA</name>
<dbReference type="InterPro" id="IPR003717">
    <property type="entry name" value="RecO"/>
</dbReference>
<dbReference type="EMBL" id="LILD01000001">
    <property type="protein sequence ID" value="KOO39593.1"/>
    <property type="molecule type" value="Genomic_DNA"/>
</dbReference>
<dbReference type="GeneID" id="87596989"/>
<evidence type="ECO:0000256" key="2">
    <source>
        <dbReference type="ARBA" id="ARBA00021310"/>
    </source>
</evidence>
<dbReference type="InterPro" id="IPR012340">
    <property type="entry name" value="NA-bd_OB-fold"/>
</dbReference>
<evidence type="ECO:0000256" key="3">
    <source>
        <dbReference type="ARBA" id="ARBA00022763"/>
    </source>
</evidence>
<organism evidence="9">
    <name type="scientific">Halalkalibacterium halodurans</name>
    <name type="common">Bacillus halodurans</name>
    <dbReference type="NCBI Taxonomy" id="86665"/>
    <lineage>
        <taxon>Bacteria</taxon>
        <taxon>Bacillati</taxon>
        <taxon>Bacillota</taxon>
        <taxon>Bacilli</taxon>
        <taxon>Bacillales</taxon>
        <taxon>Bacillaceae</taxon>
        <taxon>Halalkalibacterium (ex Joshi et al. 2022)</taxon>
    </lineage>
</organism>
<dbReference type="Gene3D" id="1.20.1440.120">
    <property type="entry name" value="Recombination protein O, C-terminal domain"/>
    <property type="match status" value="1"/>
</dbReference>
<protein>
    <recommendedName>
        <fullName evidence="2 7">DNA repair protein RecO</fullName>
    </recommendedName>
    <alternativeName>
        <fullName evidence="6 7">Recombination protein O</fullName>
    </alternativeName>
</protein>
<dbReference type="RefSeq" id="WP_053431521.1">
    <property type="nucleotide sequence ID" value="NZ_CP040441.1"/>
</dbReference>
<dbReference type="PANTHER" id="PTHR33991">
    <property type="entry name" value="DNA REPAIR PROTEIN RECO"/>
    <property type="match status" value="1"/>
</dbReference>
<comment type="similarity">
    <text evidence="1 7">Belongs to the RecO family.</text>
</comment>
<feature type="domain" description="DNA replication/recombination mediator RecO N-terminal" evidence="8">
    <location>
        <begin position="1"/>
        <end position="78"/>
    </location>
</feature>
<accession>A0A0M0KMG7</accession>
<evidence type="ECO:0000313" key="9">
    <source>
        <dbReference type="EMBL" id="KOO39593.1"/>
    </source>
</evidence>
<dbReference type="InterPro" id="IPR022572">
    <property type="entry name" value="DNA_rep/recomb_RecO_N"/>
</dbReference>
<dbReference type="Pfam" id="PF11967">
    <property type="entry name" value="RecO_N"/>
    <property type="match status" value="1"/>
</dbReference>
<dbReference type="AlphaFoldDB" id="A0A0M0KMG7"/>
<comment type="function">
    <text evidence="7">Involved in DNA repair and RecF pathway recombination.</text>
</comment>
<comment type="caution">
    <text evidence="9">The sequence shown here is derived from an EMBL/GenBank/DDBJ whole genome shotgun (WGS) entry which is preliminary data.</text>
</comment>
<evidence type="ECO:0000256" key="5">
    <source>
        <dbReference type="ARBA" id="ARBA00023204"/>
    </source>
</evidence>
<sequence length="254" mass="29235">MFHKAEGIVIRTVDYGESNKIVTVFTREYGKIALMARGAKRPKSRLTAVTQLFTYGMMMFQKNAGLGTLTQGEIIQSFREVRNDLFRASYVSYVTDLTNKLTEDEKRNPYLFELLYQTIHYMNEGMDPDVLTRIFEVKMFTVAGIKPELDQCVSCGSTDVPVGFSIKEAGFLCKRCIEKDPHAYKITAQVAKLLRLFYHFDLQRLGTISLKPETKATLKTIIHQYYDEYSGLHLKSRRFLDQLESMGFHDQSTD</sequence>
<dbReference type="GO" id="GO:0006302">
    <property type="term" value="P:double-strand break repair"/>
    <property type="evidence" value="ECO:0007669"/>
    <property type="project" value="TreeGrafter"/>
</dbReference>
<dbReference type="InterPro" id="IPR042242">
    <property type="entry name" value="RecO_C"/>
</dbReference>
<proteinExistence type="inferred from homology"/>
<dbReference type="PANTHER" id="PTHR33991:SF1">
    <property type="entry name" value="DNA REPAIR PROTEIN RECO"/>
    <property type="match status" value="1"/>
</dbReference>
<evidence type="ECO:0000259" key="8">
    <source>
        <dbReference type="Pfam" id="PF11967"/>
    </source>
</evidence>